<protein>
    <submittedName>
        <fullName evidence="4">Uncharacterized protein</fullName>
    </submittedName>
</protein>
<keyword evidence="3 4" id="KW-0934">Plastid</keyword>
<comment type="subcellular location">
    <subcellularLocation>
        <location evidence="1">Plastid</location>
        <location evidence="1">Chloroplast</location>
    </subcellularLocation>
</comment>
<keyword evidence="2" id="KW-0150">Chloroplast</keyword>
<dbReference type="GO" id="GO:0009507">
    <property type="term" value="C:chloroplast"/>
    <property type="evidence" value="ECO:0007669"/>
    <property type="project" value="UniProtKB-SubCell"/>
</dbReference>
<geneLocation type="plastid" evidence="4"/>
<name>A0A4D6WRD8_9FLOR</name>
<dbReference type="Pfam" id="PF04278">
    <property type="entry name" value="Tic22"/>
    <property type="match status" value="1"/>
</dbReference>
<sequence>MLLYSADKNINFFQVTDQCNPVELQLKHDIKFSKLTSEFTIAANPLVYKSQNNNYKLISRNFFVELINKYWSETVFLSKSNSLSDTYINKLKSDGLSIASQEYKSFLYGFSKALINDRIHVISNFLENGKNKNDFTYIKYVWKKGFNFSWPENNSYLLSLLKDKNFSNNRHSALTKYLAINKLPIFTIVNSFNQIILSESSNEILVNKNLLDRIYNIYSQYFLENKSNQIKYQSLFFVNPHDAHEYKEDINYKYNIFKLNSNLNIFTTRLDIYYYLMKMKMKNINFRLIPDLKEVGQLVSEYQYYKHIKIHNNQYCIKNAFQGQPIYFIESILAKNKKSGKIELIKYIYLNHNNLSRSKYTAVFMNYKTALLAWRKFRQQMFQYDLPIKPNLTVYNLESFIKKYDDNSNMNFNNILFVPSIESYFYLKNTVSSDENRKLIDKFITRYSYLQIFAKRIIWSLTSRQPINW</sequence>
<dbReference type="PANTHER" id="PTHR33926">
    <property type="entry name" value="PROTEIN TIC 22, CHLOROPLASTIC"/>
    <property type="match status" value="1"/>
</dbReference>
<reference evidence="4" key="1">
    <citation type="journal article" date="2019" name="Mol. Phylogenet. Evol.">
        <title>Morphological evolution and classification of the red algal order Ceramiales inferred using plastid phylogenomics.</title>
        <authorList>
            <person name="Diaz-Tapia P."/>
            <person name="Pasella M.M."/>
            <person name="Verbruggen H."/>
            <person name="Maggs C.A."/>
        </authorList>
    </citation>
    <scope>NUCLEOTIDE SEQUENCE</scope>
    <source>
        <strain evidence="4">HV6547_2</strain>
    </source>
</reference>
<dbReference type="PANTHER" id="PTHR33926:SF4">
    <property type="entry name" value="PROTEIN TIC 22, CHLOROPLASTIC"/>
    <property type="match status" value="1"/>
</dbReference>
<gene>
    <name evidence="4" type="primary">ycf80</name>
</gene>
<evidence type="ECO:0000256" key="1">
    <source>
        <dbReference type="ARBA" id="ARBA00004229"/>
    </source>
</evidence>
<reference evidence="4" key="2">
    <citation type="submission" date="2019-04" db="EMBL/GenBank/DDBJ databases">
        <authorList>
            <person name="Pasella M."/>
        </authorList>
    </citation>
    <scope>NUCLEOTIDE SEQUENCE</scope>
    <source>
        <strain evidence="4">HV6547_2</strain>
    </source>
</reference>
<dbReference type="GO" id="GO:0015031">
    <property type="term" value="P:protein transport"/>
    <property type="evidence" value="ECO:0007669"/>
    <property type="project" value="InterPro"/>
</dbReference>
<dbReference type="EMBL" id="MK814618">
    <property type="protein sequence ID" value="QCI05138.1"/>
    <property type="molecule type" value="Genomic_DNA"/>
</dbReference>
<accession>A0A4D6WRD8</accession>
<dbReference type="AlphaFoldDB" id="A0A4D6WRD8"/>
<evidence type="ECO:0000256" key="3">
    <source>
        <dbReference type="ARBA" id="ARBA00022640"/>
    </source>
</evidence>
<evidence type="ECO:0000256" key="2">
    <source>
        <dbReference type="ARBA" id="ARBA00022528"/>
    </source>
</evidence>
<proteinExistence type="predicted"/>
<evidence type="ECO:0000313" key="4">
    <source>
        <dbReference type="EMBL" id="QCI05138.1"/>
    </source>
</evidence>
<dbReference type="InterPro" id="IPR007378">
    <property type="entry name" value="Tic22-like"/>
</dbReference>
<organism evidence="4">
    <name type="scientific">Centroceras clavulatum</name>
    <dbReference type="NCBI Taxonomy" id="159503"/>
    <lineage>
        <taxon>Eukaryota</taxon>
        <taxon>Rhodophyta</taxon>
        <taxon>Florideophyceae</taxon>
        <taxon>Rhodymeniophycidae</taxon>
        <taxon>Ceramiales</taxon>
        <taxon>Ceramiaceae</taxon>
        <taxon>Centroceras</taxon>
    </lineage>
</organism>